<dbReference type="InterPro" id="IPR010982">
    <property type="entry name" value="Lambda_DNA-bd_dom_sf"/>
</dbReference>
<dbReference type="Gene3D" id="1.10.260.40">
    <property type="entry name" value="lambda repressor-like DNA-binding domains"/>
    <property type="match status" value="1"/>
</dbReference>
<organism evidence="2 3">
    <name type="scientific">Streptomonospora halophila</name>
    <dbReference type="NCBI Taxonomy" id="427369"/>
    <lineage>
        <taxon>Bacteria</taxon>
        <taxon>Bacillati</taxon>
        <taxon>Actinomycetota</taxon>
        <taxon>Actinomycetes</taxon>
        <taxon>Streptosporangiales</taxon>
        <taxon>Nocardiopsidaceae</taxon>
        <taxon>Streptomonospora</taxon>
    </lineage>
</organism>
<dbReference type="RefSeq" id="WP_345559115.1">
    <property type="nucleotide sequence ID" value="NZ_BAABIK010000042.1"/>
</dbReference>
<dbReference type="CDD" id="cd00093">
    <property type="entry name" value="HTH_XRE"/>
    <property type="match status" value="1"/>
</dbReference>
<dbReference type="InterPro" id="IPR001387">
    <property type="entry name" value="Cro/C1-type_HTH"/>
</dbReference>
<dbReference type="EMBL" id="BAABIK010000042">
    <property type="protein sequence ID" value="GAA4956549.1"/>
    <property type="molecule type" value="Genomic_DNA"/>
</dbReference>
<evidence type="ECO:0000313" key="2">
    <source>
        <dbReference type="EMBL" id="GAA4956549.1"/>
    </source>
</evidence>
<evidence type="ECO:0000313" key="3">
    <source>
        <dbReference type="Proteomes" id="UP001499993"/>
    </source>
</evidence>
<dbReference type="Pfam" id="PF13560">
    <property type="entry name" value="HTH_31"/>
    <property type="match status" value="1"/>
</dbReference>
<protein>
    <submittedName>
        <fullName evidence="2">Helix-turn-helix transcriptional regulator</fullName>
    </submittedName>
</protein>
<comment type="caution">
    <text evidence="2">The sequence shown here is derived from an EMBL/GenBank/DDBJ whole genome shotgun (WGS) entry which is preliminary data.</text>
</comment>
<accession>A0ABP9GZA2</accession>
<dbReference type="SUPFAM" id="SSF47413">
    <property type="entry name" value="lambda repressor-like DNA-binding domains"/>
    <property type="match status" value="1"/>
</dbReference>
<dbReference type="PROSITE" id="PS50943">
    <property type="entry name" value="HTH_CROC1"/>
    <property type="match status" value="1"/>
</dbReference>
<dbReference type="Pfam" id="PF19054">
    <property type="entry name" value="DUF5753"/>
    <property type="match status" value="1"/>
</dbReference>
<dbReference type="InterPro" id="IPR007278">
    <property type="entry name" value="DUF397"/>
</dbReference>
<sequence>MDVRFGRELKRWRENRGYTQTQLARAVPISQSHVSAIERGAKRTTEEQVLRFDAVLSANGQLIRRWEDSRKSPSGFASWFAGVTVTERESREIREYSPLLIPGLFQTERYARASFRTGRPDDTEAEIESRVKARMERQEILEGERPPIIRAVVEEAVLKRPIGGREVMVEQLERLLLLSQRPRVRVLVVPMAADSNPGQDGGFLLFTVPEKGVVAFVETKVSGMPSDGPEVVDVYAHVFTDLCSVALPPGASQELIRENLSMMQNEWKKSSYSEGGATNCVECRTDSDRALVRDTRHREAGHLAFPLAEWRAFLRAAHAL</sequence>
<evidence type="ECO:0000259" key="1">
    <source>
        <dbReference type="PROSITE" id="PS50943"/>
    </source>
</evidence>
<dbReference type="Pfam" id="PF04149">
    <property type="entry name" value="DUF397"/>
    <property type="match status" value="1"/>
</dbReference>
<feature type="domain" description="HTH cro/C1-type" evidence="1">
    <location>
        <begin position="9"/>
        <end position="40"/>
    </location>
</feature>
<keyword evidence="3" id="KW-1185">Reference proteome</keyword>
<proteinExistence type="predicted"/>
<dbReference type="InterPro" id="IPR043917">
    <property type="entry name" value="DUF5753"/>
</dbReference>
<gene>
    <name evidence="2" type="ORF">GCM10023224_47960</name>
</gene>
<dbReference type="SMART" id="SM00530">
    <property type="entry name" value="HTH_XRE"/>
    <property type="match status" value="1"/>
</dbReference>
<reference evidence="3" key="1">
    <citation type="journal article" date="2019" name="Int. J. Syst. Evol. Microbiol.">
        <title>The Global Catalogue of Microorganisms (GCM) 10K type strain sequencing project: providing services to taxonomists for standard genome sequencing and annotation.</title>
        <authorList>
            <consortium name="The Broad Institute Genomics Platform"/>
            <consortium name="The Broad Institute Genome Sequencing Center for Infectious Disease"/>
            <person name="Wu L."/>
            <person name="Ma J."/>
        </authorList>
    </citation>
    <scope>NUCLEOTIDE SEQUENCE [LARGE SCALE GENOMIC DNA]</scope>
    <source>
        <strain evidence="3">JCM 18123</strain>
    </source>
</reference>
<name>A0ABP9GZA2_9ACTN</name>
<dbReference type="Proteomes" id="UP001499993">
    <property type="component" value="Unassembled WGS sequence"/>
</dbReference>